<comment type="caution">
    <text evidence="7">The sequence shown here is derived from an EMBL/GenBank/DDBJ whole genome shotgun (WGS) entry which is preliminary data.</text>
</comment>
<dbReference type="PROSITE" id="PS00650">
    <property type="entry name" value="G_PROTEIN_RECEP_F2_2"/>
    <property type="match status" value="1"/>
</dbReference>
<dbReference type="InterPro" id="IPR050332">
    <property type="entry name" value="GPCR_2"/>
</dbReference>
<dbReference type="SUPFAM" id="SSF81321">
    <property type="entry name" value="Family A G protein-coupled receptor-like"/>
    <property type="match status" value="1"/>
</dbReference>
<dbReference type="GO" id="GO:0008036">
    <property type="term" value="F:diuretic hormone receptor activity"/>
    <property type="evidence" value="ECO:0007669"/>
    <property type="project" value="InterPro"/>
</dbReference>
<accession>A0AAW2IEW7</accession>
<dbReference type="InterPro" id="IPR000832">
    <property type="entry name" value="GPCR_2_secretin-like"/>
</dbReference>
<name>A0AAW2IEW7_9NEOP</name>
<dbReference type="GO" id="GO:0017046">
    <property type="term" value="F:peptide hormone binding"/>
    <property type="evidence" value="ECO:0007669"/>
    <property type="project" value="TreeGrafter"/>
</dbReference>
<feature type="transmembrane region" description="Helical" evidence="5">
    <location>
        <begin position="163"/>
        <end position="182"/>
    </location>
</feature>
<feature type="transmembrane region" description="Helical" evidence="5">
    <location>
        <begin position="122"/>
        <end position="143"/>
    </location>
</feature>
<dbReference type="InterPro" id="IPR017981">
    <property type="entry name" value="GPCR_2-like_7TM"/>
</dbReference>
<dbReference type="PANTHER" id="PTHR45620:SF15">
    <property type="entry name" value="DIURETIC HORMONE 44 RECEPTOR 1-RELATED"/>
    <property type="match status" value="1"/>
</dbReference>
<dbReference type="PROSITE" id="PS50261">
    <property type="entry name" value="G_PROTEIN_RECEP_F2_4"/>
    <property type="match status" value="1"/>
</dbReference>
<evidence type="ECO:0000256" key="3">
    <source>
        <dbReference type="ARBA" id="ARBA00022989"/>
    </source>
</evidence>
<reference evidence="7" key="1">
    <citation type="journal article" date="2024" name="Gigascience">
        <title>Chromosome-level genome of the poultry shaft louse Menopon gallinae provides insight into the host-switching and adaptive evolution of parasitic lice.</title>
        <authorList>
            <person name="Xu Y."/>
            <person name="Ma L."/>
            <person name="Liu S."/>
            <person name="Liang Y."/>
            <person name="Liu Q."/>
            <person name="He Z."/>
            <person name="Tian L."/>
            <person name="Duan Y."/>
            <person name="Cai W."/>
            <person name="Li H."/>
            <person name="Song F."/>
        </authorList>
    </citation>
    <scope>NUCLEOTIDE SEQUENCE</scope>
    <source>
        <strain evidence="7">Cailab_2023a</strain>
    </source>
</reference>
<dbReference type="InterPro" id="IPR017983">
    <property type="entry name" value="GPCR_2_secretin-like_CS"/>
</dbReference>
<evidence type="ECO:0000313" key="7">
    <source>
        <dbReference type="EMBL" id="KAL0280431.1"/>
    </source>
</evidence>
<protein>
    <recommendedName>
        <fullName evidence="6">G-protein coupled receptors family 2 profile 2 domain-containing protein</fullName>
    </recommendedName>
</protein>
<dbReference type="PANTHER" id="PTHR45620">
    <property type="entry name" value="PDF RECEPTOR-LIKE PROTEIN-RELATED"/>
    <property type="match status" value="1"/>
</dbReference>
<feature type="transmembrane region" description="Helical" evidence="5">
    <location>
        <begin position="69"/>
        <end position="89"/>
    </location>
</feature>
<evidence type="ECO:0000259" key="6">
    <source>
        <dbReference type="PROSITE" id="PS50261"/>
    </source>
</evidence>
<dbReference type="GO" id="GO:0007188">
    <property type="term" value="P:adenylate cyclase-modulating G protein-coupled receptor signaling pathway"/>
    <property type="evidence" value="ECO:0007669"/>
    <property type="project" value="TreeGrafter"/>
</dbReference>
<dbReference type="GO" id="GO:0008528">
    <property type="term" value="F:G protein-coupled peptide receptor activity"/>
    <property type="evidence" value="ECO:0007669"/>
    <property type="project" value="TreeGrafter"/>
</dbReference>
<dbReference type="InterPro" id="IPR002001">
    <property type="entry name" value="GPCR_2_diuretic_rcpt"/>
</dbReference>
<gene>
    <name evidence="7" type="ORF">PYX00_001721</name>
</gene>
<dbReference type="EMBL" id="JARGDH010000001">
    <property type="protein sequence ID" value="KAL0280431.1"/>
    <property type="molecule type" value="Genomic_DNA"/>
</dbReference>
<evidence type="ECO:0000256" key="5">
    <source>
        <dbReference type="SAM" id="Phobius"/>
    </source>
</evidence>
<evidence type="ECO:0000256" key="1">
    <source>
        <dbReference type="ARBA" id="ARBA00004141"/>
    </source>
</evidence>
<dbReference type="GO" id="GO:0005886">
    <property type="term" value="C:plasma membrane"/>
    <property type="evidence" value="ECO:0007669"/>
    <property type="project" value="TreeGrafter"/>
</dbReference>
<dbReference type="PRINTS" id="PR01127">
    <property type="entry name" value="DIUHORMONER"/>
</dbReference>
<keyword evidence="4 5" id="KW-0472">Membrane</keyword>
<feature type="domain" description="G-protein coupled receptors family 2 profile 2" evidence="6">
    <location>
        <begin position="1"/>
        <end position="214"/>
    </location>
</feature>
<dbReference type="PRINTS" id="PR00249">
    <property type="entry name" value="GPCRSECRETIN"/>
</dbReference>
<organism evidence="7">
    <name type="scientific">Menopon gallinae</name>
    <name type="common">poultry shaft louse</name>
    <dbReference type="NCBI Taxonomy" id="328185"/>
    <lineage>
        <taxon>Eukaryota</taxon>
        <taxon>Metazoa</taxon>
        <taxon>Ecdysozoa</taxon>
        <taxon>Arthropoda</taxon>
        <taxon>Hexapoda</taxon>
        <taxon>Insecta</taxon>
        <taxon>Pterygota</taxon>
        <taxon>Neoptera</taxon>
        <taxon>Paraneoptera</taxon>
        <taxon>Psocodea</taxon>
        <taxon>Troctomorpha</taxon>
        <taxon>Phthiraptera</taxon>
        <taxon>Amblycera</taxon>
        <taxon>Menoponidae</taxon>
        <taxon>Menopon</taxon>
    </lineage>
</organism>
<dbReference type="AlphaFoldDB" id="A0AAW2IEW7"/>
<keyword evidence="3 5" id="KW-1133">Transmembrane helix</keyword>
<evidence type="ECO:0000256" key="4">
    <source>
        <dbReference type="ARBA" id="ARBA00023136"/>
    </source>
</evidence>
<dbReference type="Pfam" id="PF00002">
    <property type="entry name" value="7tm_2"/>
    <property type="match status" value="1"/>
</dbReference>
<feature type="transmembrane region" description="Helical" evidence="5">
    <location>
        <begin position="194"/>
        <end position="213"/>
    </location>
</feature>
<feature type="transmembrane region" description="Helical" evidence="5">
    <location>
        <begin position="37"/>
        <end position="57"/>
    </location>
</feature>
<dbReference type="GO" id="GO:0007166">
    <property type="term" value="P:cell surface receptor signaling pathway"/>
    <property type="evidence" value="ECO:0007669"/>
    <property type="project" value="InterPro"/>
</dbReference>
<keyword evidence="2 5" id="KW-0812">Transmembrane</keyword>
<proteinExistence type="predicted"/>
<evidence type="ECO:0000256" key="2">
    <source>
        <dbReference type="ARBA" id="ARBA00022692"/>
    </source>
</evidence>
<dbReference type="Gene3D" id="1.20.1070.10">
    <property type="entry name" value="Rhodopsin 7-helix transmembrane proteins"/>
    <property type="match status" value="1"/>
</dbReference>
<comment type="subcellular location">
    <subcellularLocation>
        <location evidence="1">Membrane</location>
        <topology evidence="1">Multi-pass membrane protein</topology>
    </subcellularLocation>
</comment>
<sequence>MFTYVMADFMWILTINLQSVLQTDMTICILLTLALHYFYITTFFWMFVEGLYLYMLVVETFNRKSIKSYIYISIGWGIPVIVMLVWSIAKATGPVHDLIDIPAGHPHCLWINATVYDWIFKVPILTVMALNSVFLVMIMWVLITKLRSANNAETQQYRKAAKALMVLIPLLGITYILTIVSSTEGAVAQFFYNLRAFMLSSQGFLVALFYCFLNSEVQNTIRHRLESWSAARTLGGDRRYNYSKDWSPRSRTESIR</sequence>